<comment type="function">
    <text evidence="1">Forms oxaloacetate, a four-carbon dicarboxylic acid source for the tricarboxylic acid cycle.</text>
</comment>
<dbReference type="InterPro" id="IPR033129">
    <property type="entry name" value="PEPCASE_His_AS"/>
</dbReference>
<protein>
    <recommendedName>
        <fullName evidence="2">Phosphoenolpyruvate carboxylase</fullName>
    </recommendedName>
</protein>
<dbReference type="Gene3D" id="1.20.1440.90">
    <property type="entry name" value="Phosphoenolpyruvate/pyruvate domain"/>
    <property type="match status" value="1"/>
</dbReference>
<dbReference type="GO" id="GO:0015977">
    <property type="term" value="P:carbon fixation"/>
    <property type="evidence" value="ECO:0007669"/>
    <property type="project" value="InterPro"/>
</dbReference>
<dbReference type="GO" id="GO:0005829">
    <property type="term" value="C:cytosol"/>
    <property type="evidence" value="ECO:0007669"/>
    <property type="project" value="TreeGrafter"/>
</dbReference>
<dbReference type="OrthoDB" id="9768133at2"/>
<dbReference type="GO" id="GO:0006099">
    <property type="term" value="P:tricarboxylic acid cycle"/>
    <property type="evidence" value="ECO:0007669"/>
    <property type="project" value="InterPro"/>
</dbReference>
<dbReference type="AlphaFoldDB" id="A0A0E9LZ21"/>
<dbReference type="EMBL" id="BAZW01000024">
    <property type="protein sequence ID" value="GAO30489.1"/>
    <property type="molecule type" value="Genomic_DNA"/>
</dbReference>
<dbReference type="PANTHER" id="PTHR30523:SF32">
    <property type="entry name" value="PHOSPHOENOLPYRUVATE CARBOXYLASE"/>
    <property type="match status" value="1"/>
</dbReference>
<gene>
    <name evidence="4" type="ORF">JCM15548_12763</name>
</gene>
<dbReference type="Pfam" id="PF00311">
    <property type="entry name" value="PEPcase"/>
    <property type="match status" value="1"/>
</dbReference>
<keyword evidence="5" id="KW-1185">Reference proteome</keyword>
<dbReference type="PROSITE" id="PS00393">
    <property type="entry name" value="PEPCASE_2"/>
    <property type="match status" value="1"/>
</dbReference>
<dbReference type="Proteomes" id="UP000032900">
    <property type="component" value="Unassembled WGS sequence"/>
</dbReference>
<sequence length="918" mass="105153">MRKEVPENEIAVIKQQIETEGFHKIEQDLDSVSLFLREMLENLHEDSVAEVLSAINKDEEVLSKTRVSEDKLVQALSILFQLMNLVEENSAAQYRRKVENRLGASFIRGSWAETFTKWQKQGLSEDQIAAILPHVLVNPVLTAHPTEAKRISILELHRELYLLLVKKENVIWSETEKKVIDETIHALLERWWRSGEVYLEKPDVSSERSSVLHYFTRVFPEALKLSDERLKYTWRAFGFDQKKLQEPEQFPTILLGSWVGGDRDGHPYVTADVTRETLMEHRMAALDLIEGQLVELTTKMSFSDNRNEVPQNLLDRIDGMKDALGKAGQKAVDRNPHEPWRQFLNLCLVKLVNTRKERDRGSEALYVSAAELQDDLRFLRESLLELGADLIVDTFLFPVERQVKAFGFHLARLDIRQNSAFHDKAVEQMLAFASSNDTDFANWDEEKRIAFLTEELKSNRPFVVSGASVGPEANQVLDCFRTVKNHIEKYGSDGIGSLIVSMTRGVSDLLTVYLFMREVGLLDSGLQVVPLFETIEDLDQSPAILDRYLAHPAVRLLELPTGLFQEVMLGYSDSNKDGGIVASRWNIYKAERVLTEVANKHGVKLRFFHGIGGTISRGGGKYHRFLDSMPMGSFSGEIKLTVQGETIAQQFANLVNANYNLEMLLSGSALQTGYYLYPPEQKPYPFEALDMLTKLSLDYYQKMIKHPDFIKFYSESTPIDVLEQSKIGSRPARRTGRRSLADLRAIPWVFSWNQSRYNLTAWYGVGYGLKTMQKEHPDLYRQLQENAHKWPFLRYTLIHIETGLLNADTGLMTSYAALVQNEQVRHEFLDRILNEHKESIQQVASLLGDQTQSRRVSLLENINRRKRPLFSLHHLQVNKLREWRMVKEEERQTEKGNALLQKLLVITTAISGGVKNTG</sequence>
<accession>A0A0E9LZ21</accession>
<dbReference type="STRING" id="1236989.JCM15548_12763"/>
<keyword evidence="4" id="KW-0670">Pyruvate</keyword>
<feature type="active site" evidence="3">
    <location>
        <position position="576"/>
    </location>
</feature>
<evidence type="ECO:0000313" key="4">
    <source>
        <dbReference type="EMBL" id="GAO30489.1"/>
    </source>
</evidence>
<dbReference type="InterPro" id="IPR021135">
    <property type="entry name" value="PEP_COase"/>
</dbReference>
<dbReference type="SUPFAM" id="SSF51621">
    <property type="entry name" value="Phosphoenolpyruvate/pyruvate domain"/>
    <property type="match status" value="1"/>
</dbReference>
<evidence type="ECO:0000256" key="3">
    <source>
        <dbReference type="PROSITE-ProRule" id="PRU10112"/>
    </source>
</evidence>
<evidence type="ECO:0000313" key="5">
    <source>
        <dbReference type="Proteomes" id="UP000032900"/>
    </source>
</evidence>
<dbReference type="RefSeq" id="WP_083985104.1">
    <property type="nucleotide sequence ID" value="NZ_BAZW01000024.1"/>
</dbReference>
<evidence type="ECO:0000256" key="1">
    <source>
        <dbReference type="ARBA" id="ARBA00003670"/>
    </source>
</evidence>
<dbReference type="PANTHER" id="PTHR30523">
    <property type="entry name" value="PHOSPHOENOLPYRUVATE CARBOXYLASE"/>
    <property type="match status" value="1"/>
</dbReference>
<reference evidence="4 5" key="1">
    <citation type="journal article" date="2015" name="Microbes Environ.">
        <title>Distribution and evolution of nitrogen fixation genes in the phylum bacteroidetes.</title>
        <authorList>
            <person name="Inoue J."/>
            <person name="Oshima K."/>
            <person name="Suda W."/>
            <person name="Sakamoto M."/>
            <person name="Iino T."/>
            <person name="Noda S."/>
            <person name="Hongoh Y."/>
            <person name="Hattori M."/>
            <person name="Ohkuma M."/>
        </authorList>
    </citation>
    <scope>NUCLEOTIDE SEQUENCE [LARGE SCALE GENOMIC DNA]</scope>
    <source>
        <strain evidence="4">JCM 15548</strain>
    </source>
</reference>
<evidence type="ECO:0000256" key="2">
    <source>
        <dbReference type="ARBA" id="ARBA00022419"/>
    </source>
</evidence>
<dbReference type="GO" id="GO:0008964">
    <property type="term" value="F:phosphoenolpyruvate carboxylase activity"/>
    <property type="evidence" value="ECO:0007669"/>
    <property type="project" value="InterPro"/>
</dbReference>
<proteinExistence type="predicted"/>
<name>A0A0E9LZ21_9BACT</name>
<organism evidence="4 5">
    <name type="scientific">Geofilum rubicundum JCM 15548</name>
    <dbReference type="NCBI Taxonomy" id="1236989"/>
    <lineage>
        <taxon>Bacteria</taxon>
        <taxon>Pseudomonadati</taxon>
        <taxon>Bacteroidota</taxon>
        <taxon>Bacteroidia</taxon>
        <taxon>Marinilabiliales</taxon>
        <taxon>Marinilabiliaceae</taxon>
        <taxon>Geofilum</taxon>
    </lineage>
</organism>
<dbReference type="InterPro" id="IPR015813">
    <property type="entry name" value="Pyrv/PenolPyrv_kinase-like_dom"/>
</dbReference>
<comment type="caution">
    <text evidence="4">The sequence shown here is derived from an EMBL/GenBank/DDBJ whole genome shotgun (WGS) entry which is preliminary data.</text>
</comment>
<dbReference type="PRINTS" id="PR00150">
    <property type="entry name" value="PEPCARBXLASE"/>
</dbReference>